<protein>
    <submittedName>
        <fullName evidence="2">Pilus protein PilZ</fullName>
    </submittedName>
</protein>
<dbReference type="EMBL" id="BMGJ01000008">
    <property type="protein sequence ID" value="GGD67460.1"/>
    <property type="molecule type" value="Genomic_DNA"/>
</dbReference>
<reference evidence="3" key="1">
    <citation type="journal article" date="2019" name="Int. J. Syst. Evol. Microbiol.">
        <title>The Global Catalogue of Microorganisms (GCM) 10K type strain sequencing project: providing services to taxonomists for standard genome sequencing and annotation.</title>
        <authorList>
            <consortium name="The Broad Institute Genomics Platform"/>
            <consortium name="The Broad Institute Genome Sequencing Center for Infectious Disease"/>
            <person name="Wu L."/>
            <person name="Ma J."/>
        </authorList>
    </citation>
    <scope>NUCLEOTIDE SEQUENCE [LARGE SCALE GENOMIC DNA]</scope>
    <source>
        <strain evidence="3">CGMCC 1.12923</strain>
    </source>
</reference>
<name>A0ABQ1RHU5_9ALTE</name>
<evidence type="ECO:0000313" key="2">
    <source>
        <dbReference type="EMBL" id="GGD67460.1"/>
    </source>
</evidence>
<evidence type="ECO:0000313" key="3">
    <source>
        <dbReference type="Proteomes" id="UP000614272"/>
    </source>
</evidence>
<organism evidence="2 3">
    <name type="scientific">Lacimicrobium alkaliphilum</name>
    <dbReference type="NCBI Taxonomy" id="1526571"/>
    <lineage>
        <taxon>Bacteria</taxon>
        <taxon>Pseudomonadati</taxon>
        <taxon>Pseudomonadota</taxon>
        <taxon>Gammaproteobacteria</taxon>
        <taxon>Alteromonadales</taxon>
        <taxon>Alteromonadaceae</taxon>
        <taxon>Lacimicrobium</taxon>
    </lineage>
</organism>
<dbReference type="InterPro" id="IPR009875">
    <property type="entry name" value="PilZ_domain"/>
</dbReference>
<feature type="domain" description="PilZ" evidence="1">
    <location>
        <begin position="151"/>
        <end position="234"/>
    </location>
</feature>
<feature type="domain" description="PilZ" evidence="1">
    <location>
        <begin position="496"/>
        <end position="591"/>
    </location>
</feature>
<evidence type="ECO:0000259" key="1">
    <source>
        <dbReference type="Pfam" id="PF07238"/>
    </source>
</evidence>
<dbReference type="RefSeq" id="WP_099034986.1">
    <property type="nucleotide sequence ID" value="NZ_BMGJ01000008.1"/>
</dbReference>
<dbReference type="SUPFAM" id="SSF141371">
    <property type="entry name" value="PilZ domain-like"/>
    <property type="match status" value="1"/>
</dbReference>
<comment type="caution">
    <text evidence="2">The sequence shown here is derived from an EMBL/GenBank/DDBJ whole genome shotgun (WGS) entry which is preliminary data.</text>
</comment>
<sequence>MSQGLEQYQDIIEQLKPVVKEPAFNQILSQVAASVPKSKRFLLKMELKRQSKPSKRAIDLRGMVDGKCHPYEHEGITHFLDDVAIEVFERQVRSFGGYSIGVYEAVTNTENNFRVMHQKGREKRVAPDADPALPPEKQYQAPIISFSGVHQRREERMNFVVPVEAFTELNESIHATSVDISISGLKVKVSKRHLLKPGDKLKLHFRGLEAEYDLHRGESVNYLVTDVDRSREEQRVCLKRLYDKEQQAFDSFLESFIQGNKRRYKVNMDNTIEAIMVKGYEQYYIPHITSVPVFIEKNEDKLTPRYLISNDCNKDSIQFWNDETGALRMGYLFTRQRLQRLLEKPQGQQSTYLYVFTHTTEGRVYFYSATLEELETHPKIKEAYLAYGSRKASWRVYKLQLTDMHPQQCHTPLSLPDTVNDQIRRMNMPPSARLMSKLKTLTHIALLTDISNEWNTLAYQRRKLAKGQLSGLQVFCHPRNRHPAEITPYRFRYQELRRETRFMLRSPVTLSFEELRLNGVTEDLSPSGLKVEMQNPFPLAMGEEMQLLFPKLQKQMHKYGLSRINYEVVRISDDAKVIHLKLAEQEETAKKFFDDLIRSNRRKLRSKGEDRDMAGIGEALRNIYAANILNMAIFIRKDGIELTPQGTTCPSPHHSLYTLFTHLAEQHKLNLYSLYSVLVEGKGFIEQAVKHLRPHNKPAGFELFIAFDPSQESIHKAIQVRVAQQFRDDTQRRQFIRDALNKGKFLAIRLYLTRTGRPDISLLNAELNYVGTYAVHKAKMLEEQLWAIAAVADIIDVTSEAIYRYGLYPLSLKAQHSGATAEPQAAHQSVTSD</sequence>
<dbReference type="Gene3D" id="2.40.10.220">
    <property type="entry name" value="predicted glycosyltransferase like domains"/>
    <property type="match status" value="2"/>
</dbReference>
<dbReference type="Proteomes" id="UP000614272">
    <property type="component" value="Unassembled WGS sequence"/>
</dbReference>
<gene>
    <name evidence="2" type="ORF">GCM10011357_23290</name>
</gene>
<accession>A0ABQ1RHU5</accession>
<proteinExistence type="predicted"/>
<keyword evidence="3" id="KW-1185">Reference proteome</keyword>
<dbReference type="Pfam" id="PF07238">
    <property type="entry name" value="PilZ"/>
    <property type="match status" value="2"/>
</dbReference>